<evidence type="ECO:0000256" key="9">
    <source>
        <dbReference type="RuleBase" id="RU365015"/>
    </source>
</evidence>
<reference evidence="12 13" key="1">
    <citation type="submission" date="2019-07" db="EMBL/GenBank/DDBJ databases">
        <authorList>
            <person name="Hibberd C M."/>
            <person name="Gehrig L. J."/>
            <person name="Chang H.-W."/>
            <person name="Venkatesh S."/>
        </authorList>
    </citation>
    <scope>NUCLEOTIDE SEQUENCE [LARGE SCALE GENOMIC DNA]</scope>
    <source>
        <strain evidence="12">Ruminococcus_torques_SSTS_Bg7063</strain>
    </source>
</reference>
<dbReference type="GO" id="GO:0005985">
    <property type="term" value="P:sucrose metabolic process"/>
    <property type="evidence" value="ECO:0007669"/>
    <property type="project" value="UniProtKB-UniPathway"/>
</dbReference>
<proteinExistence type="inferred from homology"/>
<dbReference type="Proteomes" id="UP000363661">
    <property type="component" value="Unassembled WGS sequence"/>
</dbReference>
<dbReference type="GO" id="GO:0005737">
    <property type="term" value="C:cytoplasm"/>
    <property type="evidence" value="ECO:0007669"/>
    <property type="project" value="UniProtKB-SubCell"/>
</dbReference>
<accession>A0A564UJU5</accession>
<evidence type="ECO:0000259" key="11">
    <source>
        <dbReference type="Pfam" id="PF08244"/>
    </source>
</evidence>
<protein>
    <recommendedName>
        <fullName evidence="4 8">Sucrose-6-phosphate hydrolase</fullName>
        <ecNumber evidence="3 8">3.2.1.26</ecNumber>
    </recommendedName>
    <alternativeName>
        <fullName evidence="7 9">Invertase</fullName>
    </alternativeName>
</protein>
<evidence type="ECO:0000256" key="8">
    <source>
        <dbReference type="RuleBase" id="RU362110"/>
    </source>
</evidence>
<comment type="pathway">
    <text evidence="1 9">Glycan biosynthesis; sucrose metabolism.</text>
</comment>
<feature type="domain" description="Glycosyl hydrolase family 32 C-terminal" evidence="11">
    <location>
        <begin position="354"/>
        <end position="453"/>
    </location>
</feature>
<dbReference type="EC" id="3.2.1.26" evidence="3 8"/>
<dbReference type="SUPFAM" id="SSF49899">
    <property type="entry name" value="Concanavalin A-like lectins/glucanases"/>
    <property type="match status" value="1"/>
</dbReference>
<comment type="function">
    <text evidence="9">Enables the bacterium to metabolize sucrose as a sole carbon source.</text>
</comment>
<dbReference type="AlphaFoldDB" id="A0A564UJU5"/>
<evidence type="ECO:0000256" key="6">
    <source>
        <dbReference type="ARBA" id="ARBA00023295"/>
    </source>
</evidence>
<dbReference type="NCBIfam" id="TIGR01322">
    <property type="entry name" value="scrB_fam"/>
    <property type="match status" value="1"/>
</dbReference>
<dbReference type="InterPro" id="IPR001362">
    <property type="entry name" value="Glyco_hydro_32"/>
</dbReference>
<dbReference type="InterPro" id="IPR051214">
    <property type="entry name" value="GH32_Enzymes"/>
</dbReference>
<dbReference type="GO" id="GO:0004564">
    <property type="term" value="F:beta-fructofuranosidase activity"/>
    <property type="evidence" value="ECO:0007669"/>
    <property type="project" value="UniProtKB-EC"/>
</dbReference>
<sequence>MFQYDFSNHQNRHIRITDMPAEYFQRIQETTRKDPYYPVWHIAPKCGLMNDPNGLCEINGIHHIFYQWFPAGPVHGLKHWYHLTTKDFIYYEDHGVAMYPDTESDSYGCYTGMALKEGEKVHVFYTGIENEEMIPCTCYARFDGEKLTDRKKIVEMDPDQTTMNYRDPYVWKRDSEYWMLTGAESKEHEGILMLYRGKQADSYEYAGRVRLLQNGQEAMLGYMLECPNYYEENQKGVLFCSPMGISSENKYDYKNVFSVVYMIGKPLDTERKEFHFSEMYELDKGFDFYAPQSYEDEKHRRILFGWLGNSKSEYPTDKNNWAHMLTLPREIRIEEERLIQQPVEELKQLRANEKSITEYTKIEECSFELEGNTEGAFSIEIGNKDGNSLTFSADGEEYCLNRSDMTEVYAEKFGTIRYAKQLEKKQTVRVMVDRSSIEIFCDHGKTVFTSRMFIDHVSYVKVKNLSGKFYDLRK</sequence>
<keyword evidence="13" id="KW-1185">Reference proteome</keyword>
<dbReference type="InterPro" id="IPR006232">
    <property type="entry name" value="Suc6P_hydrolase"/>
</dbReference>
<evidence type="ECO:0000313" key="12">
    <source>
        <dbReference type="EMBL" id="VUX19786.1"/>
    </source>
</evidence>
<dbReference type="Pfam" id="PF08244">
    <property type="entry name" value="Glyco_hydro_32C"/>
    <property type="match status" value="1"/>
</dbReference>
<feature type="domain" description="Glycosyl hydrolase family 32 N-terminal" evidence="10">
    <location>
        <begin position="41"/>
        <end position="342"/>
    </location>
</feature>
<comment type="subcellular location">
    <subcellularLocation>
        <location evidence="9">Cytoplasm</location>
    </subcellularLocation>
</comment>
<dbReference type="InterPro" id="IPR018053">
    <property type="entry name" value="Glyco_hydro_32_AS"/>
</dbReference>
<dbReference type="Gene3D" id="2.115.10.20">
    <property type="entry name" value="Glycosyl hydrolase domain, family 43"/>
    <property type="match status" value="1"/>
</dbReference>
<evidence type="ECO:0000259" key="10">
    <source>
        <dbReference type="Pfam" id="PF00251"/>
    </source>
</evidence>
<dbReference type="CDD" id="cd18623">
    <property type="entry name" value="GH32_ScrB-like"/>
    <property type="match status" value="1"/>
</dbReference>
<dbReference type="SUPFAM" id="SSF75005">
    <property type="entry name" value="Arabinanase/levansucrase/invertase"/>
    <property type="match status" value="1"/>
</dbReference>
<dbReference type="InterPro" id="IPR013148">
    <property type="entry name" value="Glyco_hydro_32_N"/>
</dbReference>
<dbReference type="PROSITE" id="PS00609">
    <property type="entry name" value="GLYCOSYL_HYDROL_F32"/>
    <property type="match status" value="1"/>
</dbReference>
<dbReference type="PANTHER" id="PTHR43101:SF1">
    <property type="entry name" value="BETA-FRUCTOSIDASE"/>
    <property type="match status" value="1"/>
</dbReference>
<evidence type="ECO:0000256" key="4">
    <source>
        <dbReference type="ARBA" id="ARBA00019623"/>
    </source>
</evidence>
<dbReference type="InterPro" id="IPR013320">
    <property type="entry name" value="ConA-like_dom_sf"/>
</dbReference>
<evidence type="ECO:0000256" key="2">
    <source>
        <dbReference type="ARBA" id="ARBA00009902"/>
    </source>
</evidence>
<evidence type="ECO:0000256" key="5">
    <source>
        <dbReference type="ARBA" id="ARBA00022801"/>
    </source>
</evidence>
<keyword evidence="6 8" id="KW-0326">Glycosidase</keyword>
<evidence type="ECO:0000256" key="1">
    <source>
        <dbReference type="ARBA" id="ARBA00004914"/>
    </source>
</evidence>
<evidence type="ECO:0000256" key="7">
    <source>
        <dbReference type="ARBA" id="ARBA00033367"/>
    </source>
</evidence>
<dbReference type="InterPro" id="IPR013189">
    <property type="entry name" value="Glyco_hydro_32_C"/>
</dbReference>
<evidence type="ECO:0000313" key="13">
    <source>
        <dbReference type="Proteomes" id="UP000363661"/>
    </source>
</evidence>
<dbReference type="UniPathway" id="UPA00238"/>
<gene>
    <name evidence="12" type="primary">scrB_3</name>
    <name evidence="12" type="ORF">RTSSTS7063_02569</name>
</gene>
<keyword evidence="9" id="KW-0963">Cytoplasm</keyword>
<name>A0A564UJU5_9FIRM</name>
<dbReference type="SMART" id="SM00640">
    <property type="entry name" value="Glyco_32"/>
    <property type="match status" value="1"/>
</dbReference>
<evidence type="ECO:0000256" key="3">
    <source>
        <dbReference type="ARBA" id="ARBA00012758"/>
    </source>
</evidence>
<comment type="catalytic activity">
    <reaction evidence="8">
        <text>Hydrolysis of terminal non-reducing beta-D-fructofuranoside residues in beta-D-fructofuranosides.</text>
        <dbReference type="EC" id="3.2.1.26"/>
    </reaction>
</comment>
<keyword evidence="5 8" id="KW-0378">Hydrolase</keyword>
<dbReference type="PANTHER" id="PTHR43101">
    <property type="entry name" value="BETA-FRUCTOSIDASE"/>
    <property type="match status" value="1"/>
</dbReference>
<organism evidence="12 13">
    <name type="scientific">[Ruminococcus] torques</name>
    <dbReference type="NCBI Taxonomy" id="33039"/>
    <lineage>
        <taxon>Bacteria</taxon>
        <taxon>Bacillati</taxon>
        <taxon>Bacillota</taxon>
        <taxon>Clostridia</taxon>
        <taxon>Lachnospirales</taxon>
        <taxon>Lachnospiraceae</taxon>
        <taxon>Mediterraneibacter</taxon>
    </lineage>
</organism>
<dbReference type="Gene3D" id="2.60.120.560">
    <property type="entry name" value="Exo-inulinase, domain 1"/>
    <property type="match status" value="1"/>
</dbReference>
<comment type="similarity">
    <text evidence="2 8">Belongs to the glycosyl hydrolase 32 family.</text>
</comment>
<dbReference type="Pfam" id="PF00251">
    <property type="entry name" value="Glyco_hydro_32N"/>
    <property type="match status" value="1"/>
</dbReference>
<keyword evidence="9" id="KW-0119">Carbohydrate metabolism</keyword>
<dbReference type="EMBL" id="CABHNA010000089">
    <property type="protein sequence ID" value="VUX19786.1"/>
    <property type="molecule type" value="Genomic_DNA"/>
</dbReference>
<dbReference type="InterPro" id="IPR023296">
    <property type="entry name" value="Glyco_hydro_beta-prop_sf"/>
</dbReference>
<dbReference type="RefSeq" id="WP_144367774.1">
    <property type="nucleotide sequence ID" value="NZ_CABHNA010000089.1"/>
</dbReference>